<organism evidence="2 3">
    <name type="scientific">Clostridium butyricum</name>
    <dbReference type="NCBI Taxonomy" id="1492"/>
    <lineage>
        <taxon>Bacteria</taxon>
        <taxon>Bacillati</taxon>
        <taxon>Bacillota</taxon>
        <taxon>Clostridia</taxon>
        <taxon>Eubacteriales</taxon>
        <taxon>Clostridiaceae</taxon>
        <taxon>Clostridium</taxon>
    </lineage>
</organism>
<dbReference type="AlphaFoldDB" id="A0A2S7FFG1"/>
<keyword evidence="1" id="KW-0812">Transmembrane</keyword>
<protein>
    <submittedName>
        <fullName evidence="2">Uncharacterized protein</fullName>
    </submittedName>
</protein>
<evidence type="ECO:0000256" key="1">
    <source>
        <dbReference type="SAM" id="Phobius"/>
    </source>
</evidence>
<evidence type="ECO:0000313" key="2">
    <source>
        <dbReference type="EMBL" id="PPV17691.1"/>
    </source>
</evidence>
<feature type="transmembrane region" description="Helical" evidence="1">
    <location>
        <begin position="6"/>
        <end position="24"/>
    </location>
</feature>
<sequence length="164" mass="19262">MNDNSILIFLLFITLLCIMLYFALKLYFYEKRHFTFEIITIPLGIFKFDKRDEYLKNKVVKTSREEIHMEIKKSNYDVKTNLKESELSKESNGKLERLNNSIDKDKLSYKDVCSKENTSAMVYWTAGGKAYHTSKQCRTLSRSKVIFKGTKDESGKELQCIHCK</sequence>
<accession>A0A2S7FFG1</accession>
<comment type="caution">
    <text evidence="2">The sequence shown here is derived from an EMBL/GenBank/DDBJ whole genome shotgun (WGS) entry which is preliminary data.</text>
</comment>
<proteinExistence type="predicted"/>
<name>A0A2S7FFG1_CLOBU</name>
<reference evidence="2 3" key="1">
    <citation type="submission" date="2016-01" db="EMBL/GenBank/DDBJ databases">
        <title>Characterization of the Clostridium difficile lineages that are prevalent in Hong Kong and China.</title>
        <authorList>
            <person name="Kwok J.S.-L."/>
            <person name="Lam W.-Y."/>
            <person name="Ip M."/>
            <person name="Chan T.-F."/>
            <person name="Hawkey P.M."/>
            <person name="Tsui S.K.-W."/>
        </authorList>
    </citation>
    <scope>NUCLEOTIDE SEQUENCE [LARGE SCALE GENOMIC DNA]</scope>
    <source>
        <strain evidence="2 3">300064</strain>
    </source>
</reference>
<dbReference type="EMBL" id="LRDH01000002">
    <property type="protein sequence ID" value="PPV17691.1"/>
    <property type="molecule type" value="Genomic_DNA"/>
</dbReference>
<keyword evidence="1" id="KW-0472">Membrane</keyword>
<dbReference type="RefSeq" id="WP_043665833.1">
    <property type="nucleotide sequence ID" value="NZ_CAVLFH010000002.1"/>
</dbReference>
<keyword evidence="1" id="KW-1133">Transmembrane helix</keyword>
<dbReference type="Proteomes" id="UP000238081">
    <property type="component" value="Unassembled WGS sequence"/>
</dbReference>
<evidence type="ECO:0000313" key="3">
    <source>
        <dbReference type="Proteomes" id="UP000238081"/>
    </source>
</evidence>
<gene>
    <name evidence="2" type="ORF">AWN73_06720</name>
</gene>